<evidence type="ECO:0000256" key="1">
    <source>
        <dbReference type="SAM" id="MobiDB-lite"/>
    </source>
</evidence>
<name>A0A5Q3S3T8_9NEIS</name>
<organism evidence="3 4">
    <name type="scientific">Neisseria brasiliensis</name>
    <dbReference type="NCBI Taxonomy" id="2666100"/>
    <lineage>
        <taxon>Bacteria</taxon>
        <taxon>Pseudomonadati</taxon>
        <taxon>Pseudomonadota</taxon>
        <taxon>Betaproteobacteria</taxon>
        <taxon>Neisseriales</taxon>
        <taxon>Neisseriaceae</taxon>
        <taxon>Neisseria</taxon>
    </lineage>
</organism>
<protein>
    <submittedName>
        <fullName evidence="3">Uncharacterized protein</fullName>
    </submittedName>
</protein>
<evidence type="ECO:0000313" key="3">
    <source>
        <dbReference type="EMBL" id="MRN38391.1"/>
    </source>
</evidence>
<dbReference type="RefSeq" id="WP_095503285.1">
    <property type="nucleotide sequence ID" value="NZ_CP046027.1"/>
</dbReference>
<proteinExistence type="predicted"/>
<dbReference type="InterPro" id="IPR023614">
    <property type="entry name" value="Porin_dom_sf"/>
</dbReference>
<dbReference type="Proteomes" id="UP000486297">
    <property type="component" value="Unassembled WGS sequence"/>
</dbReference>
<dbReference type="AlphaFoldDB" id="A0A5Q3S3T8"/>
<dbReference type="SUPFAM" id="SSF56935">
    <property type="entry name" value="Porins"/>
    <property type="match status" value="1"/>
</dbReference>
<feature type="chain" id="PRO_5043400183" evidence="2">
    <location>
        <begin position="20"/>
        <end position="113"/>
    </location>
</feature>
<feature type="region of interest" description="Disordered" evidence="1">
    <location>
        <begin position="78"/>
        <end position="113"/>
    </location>
</feature>
<dbReference type="Gene3D" id="2.40.160.10">
    <property type="entry name" value="Porin"/>
    <property type="match status" value="1"/>
</dbReference>
<dbReference type="EMBL" id="WJXO01000001">
    <property type="protein sequence ID" value="MRN38391.1"/>
    <property type="molecule type" value="Genomic_DNA"/>
</dbReference>
<keyword evidence="2" id="KW-0732">Signal</keyword>
<reference evidence="3" key="1">
    <citation type="journal article" name="Emerg. Infect. Dis.">
        <title>Two cases of a newly characterized neisseria species.</title>
        <authorList>
            <person name="Mustapha M."/>
            <person name="Lemos A.P.S."/>
            <person name="Harrison L.H."/>
            <person name="Vantyne D."/>
            <person name="Sacchi C.T."/>
        </authorList>
    </citation>
    <scope>NUCLEOTIDE SEQUENCE</scope>
    <source>
        <strain evidence="3">N.95.16</strain>
    </source>
</reference>
<gene>
    <name evidence="3" type="ORF">GJU80_07840</name>
</gene>
<feature type="compositionally biased region" description="Basic and acidic residues" evidence="1">
    <location>
        <begin position="94"/>
        <end position="103"/>
    </location>
</feature>
<accession>A0A5Q3S3T8</accession>
<evidence type="ECO:0000256" key="2">
    <source>
        <dbReference type="SAM" id="SignalP"/>
    </source>
</evidence>
<keyword evidence="4" id="KW-1185">Reference proteome</keyword>
<evidence type="ECO:0000313" key="4">
    <source>
        <dbReference type="Proteomes" id="UP000486297"/>
    </source>
</evidence>
<comment type="caution">
    <text evidence="3">The sequence shown here is derived from an EMBL/GenBank/DDBJ whole genome shotgun (WGS) entry which is preliminary data.</text>
</comment>
<sequence length="113" mass="12466">MKSTALILTTLLLPALACAEVKIYGELKSGVESSRTKINGKSVSNTQVADQGSFIGLRGSYPIGSNGNQMTWQWEQDAPTVSDKRNGNNGSLRQEWRERKQRGESYIGFGKDR</sequence>
<feature type="signal peptide" evidence="2">
    <location>
        <begin position="1"/>
        <end position="19"/>
    </location>
</feature>